<name>A0ABR8BJC9_9NOSO</name>
<dbReference type="InterPro" id="IPR016039">
    <property type="entry name" value="Thiolase-like"/>
</dbReference>
<comment type="cofactor">
    <cofactor evidence="1">
        <name>pantetheine 4'-phosphate</name>
        <dbReference type="ChEBI" id="CHEBI:47942"/>
    </cofactor>
</comment>
<feature type="domain" description="Ketosynthase family 3 (KS3)" evidence="6">
    <location>
        <begin position="31"/>
        <end position="456"/>
    </location>
</feature>
<dbReference type="Gene3D" id="3.40.366.10">
    <property type="entry name" value="Malonyl-Coenzyme A Acyl Carrier Protein, domain 2"/>
    <property type="match status" value="1"/>
</dbReference>
<dbReference type="Pfam" id="PF00109">
    <property type="entry name" value="ketoacyl-synt"/>
    <property type="match status" value="1"/>
</dbReference>
<dbReference type="SUPFAM" id="SSF55048">
    <property type="entry name" value="Probable ACP-binding domain of malonyl-CoA ACP transacylase"/>
    <property type="match status" value="1"/>
</dbReference>
<dbReference type="Gene3D" id="1.10.1200.10">
    <property type="entry name" value="ACP-like"/>
    <property type="match status" value="3"/>
</dbReference>
<dbReference type="PROSITE" id="PS50075">
    <property type="entry name" value="CARRIER"/>
    <property type="match status" value="1"/>
</dbReference>
<gene>
    <name evidence="7" type="ORF">H6G14_18290</name>
</gene>
<dbReference type="PROSITE" id="PS00012">
    <property type="entry name" value="PHOSPHOPANTETHEINE"/>
    <property type="match status" value="2"/>
</dbReference>
<organism evidence="7 8">
    <name type="scientific">Nostoc parmelioides FACHB-3921</name>
    <dbReference type="NCBI Taxonomy" id="2692909"/>
    <lineage>
        <taxon>Bacteria</taxon>
        <taxon>Bacillati</taxon>
        <taxon>Cyanobacteriota</taxon>
        <taxon>Cyanophyceae</taxon>
        <taxon>Nostocales</taxon>
        <taxon>Nostocaceae</taxon>
        <taxon>Nostoc</taxon>
    </lineage>
</organism>
<sequence length="1667" mass="184116">MQTQDLTPLQKAIIALKEARTKIETLERTQNEPIAIVGMGCRFPGDANNPEKFWELLRQGKNGITTVPPQRWDIDAYYDDDPDVPNKMYARHGGFINNVDQFDPQFFGITPREAIALDPQQRLLLEVSWEALENAGIAPQKLTGTQTGVFVGIGIDDYAKRQIKHHIPIDAYTGSGNAFCFAAGRLSYLLGLQGPSLAIDTACSTSLVTIHLACQSLRNGECNLALAGGVSLMLSPEVTLYLSKTRALSPDGRCKTFDRDANGYVRGEGCGMVVLKRLSSAVADGDHILAVIRGSAVNQDGASSGLTVPNGTAQQAVIRQALANAKATPEQISYLEAHGTGTALGDPIEVRAIDNVFGKGRSPNHPLILGSVKTNIGHLEIAAGMASLLKVILSLQHQEIPPHLHFQELNPDLAASAKSLKIPTSVIPWQPTEQPRMAGISSFGLSGTNAHIIIEEPPQLTVTQAEVDRPLHVLMLSAKSEAALHTLAADWENLLRNHPETNFADLAFSANTGRGSFNHRLAIIAQSTAQARQNLAAFNQKQPSLNVFSQEVEKGRQPKIAFLFTGQGSQYVGMGRQLYETQPTFRQALDECDRLLQPYLKESLLSVLYPQTPTANPLINQTAYTQTALFAIEYALCKLWQSWGIQPQGVLGHSVGEYVAACIAGVYSLQEGIELIAQRGQLMQALPQTGTMAAVFAPVETVARAIAPYANEVTIATINSPENVVISGVKAAIAAVQADLIAQGIDVRPLQVSHAFHSPMMEPMLGEFKQVAAKINYQTPRIDWISSVTGAEITHSIDAEYWCQQIRDCVQFAPAMETLAQQGYDVLIEIGPHPVLTRLGKQTLSDPKILWLPSLHREQDNWQSLLQSVATLSVHGVAIDWSGFEQDYVRRRLTIPTYPFQRQRYWLAEAESTQPEVIPVAAISPETSTIVAATETLESQILSLVAKITGMNPQQLSLDATLEGGLGLDSIMMTQLMNGIIKFIPPGQRESFHQVFSLRDLMQISNLGELLKVLEPWQTVDLQETTAVDVVPSADIPAIDQTSDVVDILHSQLPLLVSYWSLNSNSLFTKVQIEGDFNLEIAQQSWQALIDRHPMLRARFHIPQGATSFADYQLQVLKNPTPPAIPLKDIRHLASEEQTQAIAQEVNYWLNYRWSLTQWPLHGFSVLQLSDSVYQLFLGNEHLIADGLSNHVIIREFLEIYRALIDQDTPDLPPAVSVADYQAQVQAMNAWQDVDEDRALAAYNNSQRHTAYLWNPQQKIRQQNPLFDNQKYILSAETTAKLITKTREWRVPMNTLLLGAFIKTVAKLDTTSEKIGIQIPTSGRVYPGVDASGVISSFAQNLALSFAPPQGQQDWQTFLTEIQETVQQHIGSGLDRAQTRQMGVIFRDSFVLENGRIPDHSLSLIQGALKSNLYLPYTGQTHIHPYYGSLSVTEYQAGGMNASGTIDILQEIFDSRLHLFASYDSNTFDVSVIDNLMKSYLAHIEELATLPIEEQFSSALVSPIFINKDIGKNLRQITSEICHWEIAESEMSDDLEADLGLDSLELIRLVTRLESVYGKNYRQALLNCRTLQEMAVILAPPKTPVTNPQISTNLRQVTSEICHWAIEESEMSDDLEADLGLDSLELIRLVTRLESVYGKNYRQALLNCRTLQEMVVVLSAETLAISA</sequence>
<dbReference type="CDD" id="cd00833">
    <property type="entry name" value="PKS"/>
    <property type="match status" value="1"/>
</dbReference>
<dbReference type="InterPro" id="IPR023213">
    <property type="entry name" value="CAT-like_dom_sf"/>
</dbReference>
<dbReference type="PROSITE" id="PS52004">
    <property type="entry name" value="KS3_2"/>
    <property type="match status" value="1"/>
</dbReference>
<evidence type="ECO:0000256" key="3">
    <source>
        <dbReference type="ARBA" id="ARBA00022553"/>
    </source>
</evidence>
<reference evidence="7 8" key="1">
    <citation type="journal article" date="2020" name="ISME J.">
        <title>Comparative genomics reveals insights into cyanobacterial evolution and habitat adaptation.</title>
        <authorList>
            <person name="Chen M.Y."/>
            <person name="Teng W.K."/>
            <person name="Zhao L."/>
            <person name="Hu C.X."/>
            <person name="Zhou Y.K."/>
            <person name="Han B.P."/>
            <person name="Song L.R."/>
            <person name="Shu W.S."/>
        </authorList>
    </citation>
    <scope>NUCLEOTIDE SEQUENCE [LARGE SCALE GENOMIC DNA]</scope>
    <source>
        <strain evidence="7 8">FACHB-3921</strain>
    </source>
</reference>
<dbReference type="InterPro" id="IPR050091">
    <property type="entry name" value="PKS_NRPS_Biosynth_Enz"/>
</dbReference>
<dbReference type="InterPro" id="IPR016035">
    <property type="entry name" value="Acyl_Trfase/lysoPLipase"/>
</dbReference>
<dbReference type="InterPro" id="IPR014043">
    <property type="entry name" value="Acyl_transferase_dom"/>
</dbReference>
<protein>
    <submittedName>
        <fullName evidence="7">Acyltransferase domain-containing protein</fullName>
    </submittedName>
</protein>
<dbReference type="Pfam" id="PF00550">
    <property type="entry name" value="PP-binding"/>
    <property type="match status" value="3"/>
</dbReference>
<dbReference type="Gene3D" id="3.40.47.10">
    <property type="match status" value="1"/>
</dbReference>
<dbReference type="Gene3D" id="3.30.559.30">
    <property type="entry name" value="Nonribosomal peptide synthetase, condensation domain"/>
    <property type="match status" value="1"/>
</dbReference>
<dbReference type="Gene3D" id="3.30.559.10">
    <property type="entry name" value="Chloramphenicol acetyltransferase-like domain"/>
    <property type="match status" value="1"/>
</dbReference>
<dbReference type="SMART" id="SM00825">
    <property type="entry name" value="PKS_KS"/>
    <property type="match status" value="1"/>
</dbReference>
<dbReference type="InterPro" id="IPR018201">
    <property type="entry name" value="Ketoacyl_synth_AS"/>
</dbReference>
<evidence type="ECO:0000256" key="2">
    <source>
        <dbReference type="ARBA" id="ARBA00022450"/>
    </source>
</evidence>
<dbReference type="InterPro" id="IPR014030">
    <property type="entry name" value="Ketoacyl_synth_N"/>
</dbReference>
<dbReference type="InterPro" id="IPR036736">
    <property type="entry name" value="ACP-like_sf"/>
</dbReference>
<dbReference type="InterPro" id="IPR001227">
    <property type="entry name" value="Ac_transferase_dom_sf"/>
</dbReference>
<evidence type="ECO:0000259" key="5">
    <source>
        <dbReference type="PROSITE" id="PS50075"/>
    </source>
</evidence>
<evidence type="ECO:0000313" key="8">
    <source>
        <dbReference type="Proteomes" id="UP000621307"/>
    </source>
</evidence>
<dbReference type="RefSeq" id="WP_190568777.1">
    <property type="nucleotide sequence ID" value="NZ_JACJQL010000028.1"/>
</dbReference>
<dbReference type="SUPFAM" id="SSF53901">
    <property type="entry name" value="Thiolase-like"/>
    <property type="match status" value="1"/>
</dbReference>
<dbReference type="InterPro" id="IPR009081">
    <property type="entry name" value="PP-bd_ACP"/>
</dbReference>
<comment type="caution">
    <text evidence="7">The sequence shown here is derived from an EMBL/GenBank/DDBJ whole genome shotgun (WGS) entry which is preliminary data.</text>
</comment>
<dbReference type="Pfam" id="PF02801">
    <property type="entry name" value="Ketoacyl-synt_C"/>
    <property type="match status" value="1"/>
</dbReference>
<evidence type="ECO:0000256" key="4">
    <source>
        <dbReference type="ARBA" id="ARBA00022679"/>
    </source>
</evidence>
<dbReference type="InterPro" id="IPR014031">
    <property type="entry name" value="Ketoacyl_synth_C"/>
</dbReference>
<dbReference type="SUPFAM" id="SSF52777">
    <property type="entry name" value="CoA-dependent acyltransferases"/>
    <property type="match status" value="2"/>
</dbReference>
<dbReference type="InterPro" id="IPR016036">
    <property type="entry name" value="Malonyl_transacylase_ACP-bd"/>
</dbReference>
<dbReference type="InterPro" id="IPR006162">
    <property type="entry name" value="Ppantetheine_attach_site"/>
</dbReference>
<feature type="domain" description="Carrier" evidence="5">
    <location>
        <begin position="932"/>
        <end position="1018"/>
    </location>
</feature>
<dbReference type="PANTHER" id="PTHR43775:SF37">
    <property type="entry name" value="SI:DKEY-61P9.11"/>
    <property type="match status" value="1"/>
</dbReference>
<dbReference type="InterPro" id="IPR001242">
    <property type="entry name" value="Condensation_dom"/>
</dbReference>
<keyword evidence="4" id="KW-0808">Transferase</keyword>
<keyword evidence="7" id="KW-0012">Acyltransferase</keyword>
<dbReference type="EMBL" id="JACJQL010000028">
    <property type="protein sequence ID" value="MBD2253237.1"/>
    <property type="molecule type" value="Genomic_DNA"/>
</dbReference>
<dbReference type="Pfam" id="PF22621">
    <property type="entry name" value="CurL-like_PKS_C"/>
    <property type="match status" value="1"/>
</dbReference>
<evidence type="ECO:0000313" key="7">
    <source>
        <dbReference type="EMBL" id="MBD2253237.1"/>
    </source>
</evidence>
<dbReference type="SUPFAM" id="SSF52151">
    <property type="entry name" value="FabD/lysophospholipase-like"/>
    <property type="match status" value="1"/>
</dbReference>
<keyword evidence="3" id="KW-0597">Phosphoprotein</keyword>
<dbReference type="GO" id="GO:0016746">
    <property type="term" value="F:acyltransferase activity"/>
    <property type="evidence" value="ECO:0007669"/>
    <property type="project" value="UniProtKB-KW"/>
</dbReference>
<dbReference type="SMART" id="SM00827">
    <property type="entry name" value="PKS_AT"/>
    <property type="match status" value="1"/>
</dbReference>
<dbReference type="PROSITE" id="PS00606">
    <property type="entry name" value="KS3_1"/>
    <property type="match status" value="1"/>
</dbReference>
<dbReference type="Proteomes" id="UP000621307">
    <property type="component" value="Unassembled WGS sequence"/>
</dbReference>
<evidence type="ECO:0000259" key="6">
    <source>
        <dbReference type="PROSITE" id="PS52004"/>
    </source>
</evidence>
<dbReference type="Pfam" id="PF00698">
    <property type="entry name" value="Acyl_transf_1"/>
    <property type="match status" value="1"/>
</dbReference>
<keyword evidence="2" id="KW-0596">Phosphopantetheine</keyword>
<proteinExistence type="predicted"/>
<dbReference type="SUPFAM" id="SSF47336">
    <property type="entry name" value="ACP-like"/>
    <property type="match status" value="3"/>
</dbReference>
<dbReference type="PANTHER" id="PTHR43775">
    <property type="entry name" value="FATTY ACID SYNTHASE"/>
    <property type="match status" value="1"/>
</dbReference>
<dbReference type="InterPro" id="IPR020841">
    <property type="entry name" value="PKS_Beta-ketoAc_synthase_dom"/>
</dbReference>
<dbReference type="Pfam" id="PF00668">
    <property type="entry name" value="Condensation"/>
    <property type="match status" value="1"/>
</dbReference>
<accession>A0ABR8BJC9</accession>
<keyword evidence="8" id="KW-1185">Reference proteome</keyword>
<evidence type="ECO:0000256" key="1">
    <source>
        <dbReference type="ARBA" id="ARBA00001957"/>
    </source>
</evidence>
<dbReference type="Gene3D" id="3.30.70.3290">
    <property type="match status" value="1"/>
</dbReference>